<dbReference type="InterPro" id="IPR036291">
    <property type="entry name" value="NAD(P)-bd_dom_sf"/>
</dbReference>
<dbReference type="PANTHER" id="PTHR14097:SF7">
    <property type="entry name" value="OXIDOREDUCTASE HTATIP2"/>
    <property type="match status" value="1"/>
</dbReference>
<organism evidence="4 5">
    <name type="scientific">Nitrospirillum amazonense</name>
    <dbReference type="NCBI Taxonomy" id="28077"/>
    <lineage>
        <taxon>Bacteria</taxon>
        <taxon>Pseudomonadati</taxon>
        <taxon>Pseudomonadota</taxon>
        <taxon>Alphaproteobacteria</taxon>
        <taxon>Rhodospirillales</taxon>
        <taxon>Azospirillaceae</taxon>
        <taxon>Nitrospirillum</taxon>
    </lineage>
</organism>
<proteinExistence type="predicted"/>
<comment type="caution">
    <text evidence="4">The sequence shown here is derived from an EMBL/GenBank/DDBJ whole genome shotgun (WGS) entry which is preliminary data.</text>
</comment>
<gene>
    <name evidence="4" type="ORF">FBZ89_10342</name>
</gene>
<evidence type="ECO:0000313" key="4">
    <source>
        <dbReference type="EMBL" id="TWB22422.1"/>
    </source>
</evidence>
<evidence type="ECO:0000259" key="3">
    <source>
        <dbReference type="Pfam" id="PF01370"/>
    </source>
</evidence>
<comment type="subcellular location">
    <subcellularLocation>
        <location evidence="1">Membrane</location>
    </subcellularLocation>
</comment>
<dbReference type="EMBL" id="VITN01000003">
    <property type="protein sequence ID" value="TWB22422.1"/>
    <property type="molecule type" value="Genomic_DNA"/>
</dbReference>
<keyword evidence="2" id="KW-0472">Membrane</keyword>
<evidence type="ECO:0000256" key="1">
    <source>
        <dbReference type="ARBA" id="ARBA00004370"/>
    </source>
</evidence>
<evidence type="ECO:0000256" key="2">
    <source>
        <dbReference type="ARBA" id="ARBA00023136"/>
    </source>
</evidence>
<protein>
    <submittedName>
        <fullName evidence="4">Uncharacterized protein YbjT (DUF2867 family)</fullName>
    </submittedName>
</protein>
<sequence>MDQAGGLRVLLVGGTGLVGAHALTMLLESPKVAQVVSLVRKPTGPTPTGQRHAKLRELVVDFATLADLPPDVRVDAVLCALGTTRKDAGSDAAFQDVDLKYVVTVAKAARRAGATFFGGVSSVDADSTSHRLYLKTKGMMEDYVATLGFTSRHFLRPSLLLGRRRQDRPLERFFQMLAPFIGPFLSGRLEKYRPIPAKVVAAALVTTASQPAIGGVRTHEYSAIRSLAGM</sequence>
<dbReference type="GO" id="GO:0016020">
    <property type="term" value="C:membrane"/>
    <property type="evidence" value="ECO:0007669"/>
    <property type="project" value="UniProtKB-SubCell"/>
</dbReference>
<dbReference type="SUPFAM" id="SSF51735">
    <property type="entry name" value="NAD(P)-binding Rossmann-fold domains"/>
    <property type="match status" value="1"/>
</dbReference>
<dbReference type="Proteomes" id="UP000319859">
    <property type="component" value="Unassembled WGS sequence"/>
</dbReference>
<dbReference type="AlphaFoldDB" id="A0A560FLG4"/>
<dbReference type="PANTHER" id="PTHR14097">
    <property type="entry name" value="OXIDOREDUCTASE HTATIP2"/>
    <property type="match status" value="1"/>
</dbReference>
<dbReference type="OrthoDB" id="9798632at2"/>
<feature type="domain" description="NAD-dependent epimerase/dehydratase" evidence="3">
    <location>
        <begin position="9"/>
        <end position="121"/>
    </location>
</feature>
<dbReference type="Pfam" id="PF01370">
    <property type="entry name" value="Epimerase"/>
    <property type="match status" value="1"/>
</dbReference>
<reference evidence="4 5" key="1">
    <citation type="submission" date="2019-06" db="EMBL/GenBank/DDBJ databases">
        <title>Genomic Encyclopedia of Type Strains, Phase IV (KMG-V): Genome sequencing to study the core and pangenomes of soil and plant-associated prokaryotes.</title>
        <authorList>
            <person name="Whitman W."/>
        </authorList>
    </citation>
    <scope>NUCLEOTIDE SEQUENCE [LARGE SCALE GENOMIC DNA]</scope>
    <source>
        <strain evidence="4 5">BR 11880</strain>
    </source>
</reference>
<dbReference type="Gene3D" id="3.40.50.720">
    <property type="entry name" value="NAD(P)-binding Rossmann-like Domain"/>
    <property type="match status" value="1"/>
</dbReference>
<evidence type="ECO:0000313" key="5">
    <source>
        <dbReference type="Proteomes" id="UP000319859"/>
    </source>
</evidence>
<accession>A0A560FLG4</accession>
<dbReference type="InterPro" id="IPR001509">
    <property type="entry name" value="Epimerase_deHydtase"/>
</dbReference>
<name>A0A560FLG4_9PROT</name>
<dbReference type="RefSeq" id="WP_145749039.1">
    <property type="nucleotide sequence ID" value="NZ_VITN01000003.1"/>
</dbReference>